<feature type="region of interest" description="Disordered" evidence="2">
    <location>
        <begin position="946"/>
        <end position="990"/>
    </location>
</feature>
<keyword evidence="1" id="KW-0863">Zinc-finger</keyword>
<feature type="region of interest" description="Disordered" evidence="2">
    <location>
        <begin position="1058"/>
        <end position="1079"/>
    </location>
</feature>
<evidence type="ECO:0000259" key="4">
    <source>
        <dbReference type="PROSITE" id="PS50304"/>
    </source>
</evidence>
<evidence type="ECO:0000256" key="2">
    <source>
        <dbReference type="SAM" id="MobiDB-lite"/>
    </source>
</evidence>
<feature type="compositionally biased region" description="Basic and acidic residues" evidence="2">
    <location>
        <begin position="484"/>
        <end position="496"/>
    </location>
</feature>
<sequence length="1328" mass="148506">MEAPADTEITSPVFYQGRITQIIDPQNFWMQIGTDEALARFFQLETDIEDFCKVNTGWLMSVEELTEGQLVLVDSGQKENIWRRGQVARIDRHENVADVLYVDYGNTGIVPAGKICPQVPDHIMDQTQFALRCSLAGVQPIGRTWTSRGIRKFQELIEDQVFLTLVLYSQLGSVVVALYFDKTHNGRSVAHFLLDEEVAMPSEELEIPEFAKDVPSFLVAYAADYSSNSAGSFYSDETTFETQHGNSTISNNDMEKTTSSSSKMEESTVSSTSQSSDSVPIPKFKRIAPPPGFTETVNQTVQALESGLLQQDENEIGADDQTIKINDQFLNDISINSNVSFLAPVVEKLVDNDIDNSNIATCPVLHPLGQGNTRASPSGIDNHDNSGQIMGLDSPVVISDFNLQQIDHTHELSTHGLHHKTLQRKRLELEEEVLDIISEIDEHASIAALAGYGSLVDESKQSEFRDPLDPDVFQEISASIRDAVTRGDSRVTERVQDLPAQSPSRLKDQGSRRSPRQQRRKTRDSSAEEVKTQREDKKELDRSEKNDQTKESTDTPSVADIDFSKVVQEVLESGKTEGVENTKALLLEIFELISVQETKHDKHLGNIVDSLLVRVITEPDVYFTLVMEVLDKVHGDLDLKNFLANSVCKLQDRYIKVHVTGTSLHRSCARMIGGVFNLSVAWDDSNSTIQSVILTAVEKWIMFNMKGTQCDQDGKQAVFLDCFDDFWLVSGSILGFHNPEMVSRLQGEIKEKVLNEGVSRCIRERLLDMFLQNFCSLKRSPERCSLGIQTEGEITPDGGNKGRKSRASQTNRPECTENGTMTEEDWPLLSSFKTTETKLRQRTDKSKTTKDNLSGLRAAVAATSFNSDQSVGMLAALTGDQSVVDTIASAGQVSTFDSQVFITPIVKTKPPFYHHSPSPQTNGVPSSLSVEGSFFVTSNKSHGSLVPSCNIDEGNASKQSRRSLEKRHNGLPNSASWQSRQPKPSEIDKDLSKQPLKNEHFHDSSQISCEKNSVSEKIDWFDYDPSKHKYMQKSSAPKLEEMSMGDIAAKWISSYSKSDSLQVEKRENQTSSGASKVNEKWDSLISEKVSSSSMDSDRNKEILELSTSAGRNCSSTESHNISDKPCKSDGSFTEEYSKMVRDEGKKEIIDWWNMDEGYGDRNYNNRVIISNDKLEDHNKFKAAYHCENKLEDVDNAEEIVEPISDSVSDQVTCMVAEEEIEKLKEMYANDEEYNLKWQARSGKSFTKVNEFAFEEEEEEDEGDWEDLDDVESDYSSGSKPSSKGYIIDGVYHRAAMPKWVPGPRKCTTCGEASHLVYDCPNAKKSHLI</sequence>
<dbReference type="Pfam" id="PF00567">
    <property type="entry name" value="TUDOR"/>
    <property type="match status" value="1"/>
</dbReference>
<dbReference type="Gene3D" id="2.40.50.90">
    <property type="match status" value="1"/>
</dbReference>
<feature type="region of interest" description="Disordered" evidence="2">
    <location>
        <begin position="484"/>
        <end position="557"/>
    </location>
</feature>
<dbReference type="Proteomes" id="UP001195483">
    <property type="component" value="Unassembled WGS sequence"/>
</dbReference>
<feature type="domain" description="Tudor" evidence="4">
    <location>
        <begin position="64"/>
        <end position="125"/>
    </location>
</feature>
<feature type="compositionally biased region" description="Polar residues" evidence="2">
    <location>
        <begin position="971"/>
        <end position="982"/>
    </location>
</feature>
<evidence type="ECO:0000259" key="3">
    <source>
        <dbReference type="PROSITE" id="PS50158"/>
    </source>
</evidence>
<dbReference type="InterPro" id="IPR002999">
    <property type="entry name" value="Tudor"/>
</dbReference>
<feature type="domain" description="CCHC-type" evidence="3">
    <location>
        <begin position="1304"/>
        <end position="1321"/>
    </location>
</feature>
<dbReference type="InterPro" id="IPR035437">
    <property type="entry name" value="SNase_OB-fold_sf"/>
</dbReference>
<reference evidence="5" key="3">
    <citation type="submission" date="2023-05" db="EMBL/GenBank/DDBJ databases">
        <authorList>
            <person name="Smith C.H."/>
        </authorList>
    </citation>
    <scope>NUCLEOTIDE SEQUENCE</scope>
    <source>
        <strain evidence="5">CHS0354</strain>
        <tissue evidence="5">Mantle</tissue>
    </source>
</reference>
<dbReference type="PROSITE" id="PS50304">
    <property type="entry name" value="TUDOR"/>
    <property type="match status" value="1"/>
</dbReference>
<evidence type="ECO:0000313" key="5">
    <source>
        <dbReference type="EMBL" id="KAK3599397.1"/>
    </source>
</evidence>
<dbReference type="Gene3D" id="2.30.30.140">
    <property type="match status" value="1"/>
</dbReference>
<organism evidence="5 6">
    <name type="scientific">Potamilus streckersoni</name>
    <dbReference type="NCBI Taxonomy" id="2493646"/>
    <lineage>
        <taxon>Eukaryota</taxon>
        <taxon>Metazoa</taxon>
        <taxon>Spiralia</taxon>
        <taxon>Lophotrochozoa</taxon>
        <taxon>Mollusca</taxon>
        <taxon>Bivalvia</taxon>
        <taxon>Autobranchia</taxon>
        <taxon>Heteroconchia</taxon>
        <taxon>Palaeoheterodonta</taxon>
        <taxon>Unionida</taxon>
        <taxon>Unionoidea</taxon>
        <taxon>Unionidae</taxon>
        <taxon>Ambleminae</taxon>
        <taxon>Lampsilini</taxon>
        <taxon>Potamilus</taxon>
    </lineage>
</organism>
<feature type="region of interest" description="Disordered" evidence="2">
    <location>
        <begin position="790"/>
        <end position="821"/>
    </location>
</feature>
<keyword evidence="1" id="KW-0479">Metal-binding</keyword>
<feature type="compositionally biased region" description="Basic and acidic residues" evidence="2">
    <location>
        <begin position="523"/>
        <end position="553"/>
    </location>
</feature>
<feature type="compositionally biased region" description="Polar residues" evidence="2">
    <location>
        <begin position="242"/>
        <end position="252"/>
    </location>
</feature>
<dbReference type="GO" id="GO:0008270">
    <property type="term" value="F:zinc ion binding"/>
    <property type="evidence" value="ECO:0007669"/>
    <property type="project" value="UniProtKB-KW"/>
</dbReference>
<evidence type="ECO:0000256" key="1">
    <source>
        <dbReference type="PROSITE-ProRule" id="PRU00047"/>
    </source>
</evidence>
<name>A0AAE0SWK1_9BIVA</name>
<proteinExistence type="predicted"/>
<accession>A0AAE0SWK1</accession>
<dbReference type="InterPro" id="IPR001878">
    <property type="entry name" value="Znf_CCHC"/>
</dbReference>
<evidence type="ECO:0008006" key="7">
    <source>
        <dbReference type="Google" id="ProtNLM"/>
    </source>
</evidence>
<feature type="compositionally biased region" description="Acidic residues" evidence="2">
    <location>
        <begin position="1254"/>
        <end position="1272"/>
    </location>
</feature>
<feature type="compositionally biased region" description="Polar residues" evidence="2">
    <location>
        <begin position="807"/>
        <end position="821"/>
    </location>
</feature>
<reference evidence="5" key="1">
    <citation type="journal article" date="2021" name="Genome Biol. Evol.">
        <title>A High-Quality Reference Genome for a Parasitic Bivalve with Doubly Uniparental Inheritance (Bivalvia: Unionida).</title>
        <authorList>
            <person name="Smith C.H."/>
        </authorList>
    </citation>
    <scope>NUCLEOTIDE SEQUENCE</scope>
    <source>
        <strain evidence="5">CHS0354</strain>
    </source>
</reference>
<dbReference type="GO" id="GO:0003676">
    <property type="term" value="F:nucleic acid binding"/>
    <property type="evidence" value="ECO:0007669"/>
    <property type="project" value="InterPro"/>
</dbReference>
<evidence type="ECO:0000313" key="6">
    <source>
        <dbReference type="Proteomes" id="UP001195483"/>
    </source>
</evidence>
<protein>
    <recommendedName>
        <fullName evidence="7">Tudor domain-containing protein</fullName>
    </recommendedName>
</protein>
<gene>
    <name evidence="5" type="ORF">CHS0354_036412</name>
</gene>
<feature type="region of interest" description="Disordered" evidence="2">
    <location>
        <begin position="1254"/>
        <end position="1281"/>
    </location>
</feature>
<dbReference type="EMBL" id="JAEAOA010002130">
    <property type="protein sequence ID" value="KAK3599397.1"/>
    <property type="molecule type" value="Genomic_DNA"/>
</dbReference>
<keyword evidence="6" id="KW-1185">Reference proteome</keyword>
<feature type="compositionally biased region" description="Basic residues" evidence="2">
    <location>
        <begin position="513"/>
        <end position="522"/>
    </location>
</feature>
<reference evidence="5" key="2">
    <citation type="journal article" date="2021" name="Genome Biol. Evol.">
        <title>Developing a high-quality reference genome for a parasitic bivalve with doubly uniparental inheritance (Bivalvia: Unionida).</title>
        <authorList>
            <person name="Smith C.H."/>
        </authorList>
    </citation>
    <scope>NUCLEOTIDE SEQUENCE</scope>
    <source>
        <strain evidence="5">CHS0354</strain>
        <tissue evidence="5">Mantle</tissue>
    </source>
</reference>
<feature type="compositionally biased region" description="Low complexity" evidence="2">
    <location>
        <begin position="257"/>
        <end position="279"/>
    </location>
</feature>
<comment type="caution">
    <text evidence="5">The sequence shown here is derived from an EMBL/GenBank/DDBJ whole genome shotgun (WGS) entry which is preliminary data.</text>
</comment>
<dbReference type="SUPFAM" id="SSF63748">
    <property type="entry name" value="Tudor/PWWP/MBT"/>
    <property type="match status" value="1"/>
</dbReference>
<dbReference type="PROSITE" id="PS50158">
    <property type="entry name" value="ZF_CCHC"/>
    <property type="match status" value="1"/>
</dbReference>
<keyword evidence="1" id="KW-0862">Zinc</keyword>
<feature type="region of interest" description="Disordered" evidence="2">
    <location>
        <begin position="242"/>
        <end position="282"/>
    </location>
</feature>